<proteinExistence type="predicted"/>
<reference evidence="1 2" key="1">
    <citation type="submission" date="2023-02" db="EMBL/GenBank/DDBJ databases">
        <title>LHISI_Scaffold_Assembly.</title>
        <authorList>
            <person name="Stuart O.P."/>
            <person name="Cleave R."/>
            <person name="Magrath M.J.L."/>
            <person name="Mikheyev A.S."/>
        </authorList>
    </citation>
    <scope>NUCLEOTIDE SEQUENCE [LARGE SCALE GENOMIC DNA]</scope>
    <source>
        <strain evidence="1">Daus_M_001</strain>
        <tissue evidence="1">Leg muscle</tissue>
    </source>
</reference>
<protein>
    <submittedName>
        <fullName evidence="1">Uncharacterized protein</fullName>
    </submittedName>
</protein>
<dbReference type="EMBL" id="JARBHB010000002">
    <property type="protein sequence ID" value="KAJ8893270.1"/>
    <property type="molecule type" value="Genomic_DNA"/>
</dbReference>
<name>A0ABQ9I9D1_9NEOP</name>
<accession>A0ABQ9I9D1</accession>
<evidence type="ECO:0000313" key="2">
    <source>
        <dbReference type="Proteomes" id="UP001159363"/>
    </source>
</evidence>
<keyword evidence="2" id="KW-1185">Reference proteome</keyword>
<sequence length="535" mass="59492">MHNSDTVDESTGEMCKPDVITYYNLTKGGVDVVDEMKASYSVSRTSVNNSNSFVCVRPTFTPFLLVVDAEVQYSKRSWDPPANSLDEVVAAGGLEQFETPRYISRKVHNETSGFQALSRRSLFNPQIIKCGFKALSQVLPIGLDQSTDPLPQPQSCTYHTPAHTSITHIVAPLPLHIHLQPTTRLSTPLPIFHYRNPNWFLKRLTLSKTVSCQDQLLQILLKPWTSPKAHATHLYQQSMTTNIEKVCKRLPSDHHSWVTLGDVTAEPGRRTGTPQRHYCSPRNVSWVRTRPALRTSSSRMARAPVAGGRHASLAPRHTLLKNTEFRNFQAGEKSSGAAGKTLADWPVTLPVNRGRIRHCETVFRIWPLPLKCCGKRREDHLRVGEVLVSFTRREFSLACNLQIVHKYADARDIRLASLLVNCNSLPTSGITVAERLACSPPTKAIPVQSPAGSLPILACGNHAERCRWSAGFLGDIPFPLHFIPNDYDESGLLASGIGDRSSSCSFIPIRRWPSFALSWINVILTLTVILDSGDI</sequence>
<dbReference type="Proteomes" id="UP001159363">
    <property type="component" value="Chromosome 2"/>
</dbReference>
<organism evidence="1 2">
    <name type="scientific">Dryococelus australis</name>
    <dbReference type="NCBI Taxonomy" id="614101"/>
    <lineage>
        <taxon>Eukaryota</taxon>
        <taxon>Metazoa</taxon>
        <taxon>Ecdysozoa</taxon>
        <taxon>Arthropoda</taxon>
        <taxon>Hexapoda</taxon>
        <taxon>Insecta</taxon>
        <taxon>Pterygota</taxon>
        <taxon>Neoptera</taxon>
        <taxon>Polyneoptera</taxon>
        <taxon>Phasmatodea</taxon>
        <taxon>Verophasmatodea</taxon>
        <taxon>Anareolatae</taxon>
        <taxon>Phasmatidae</taxon>
        <taxon>Eurycanthinae</taxon>
        <taxon>Dryococelus</taxon>
    </lineage>
</organism>
<evidence type="ECO:0000313" key="1">
    <source>
        <dbReference type="EMBL" id="KAJ8893270.1"/>
    </source>
</evidence>
<comment type="caution">
    <text evidence="1">The sequence shown here is derived from an EMBL/GenBank/DDBJ whole genome shotgun (WGS) entry which is preliminary data.</text>
</comment>
<gene>
    <name evidence="1" type="ORF">PR048_005861</name>
</gene>